<gene>
    <name evidence="2" type="ORF">WAX78_21930</name>
</gene>
<feature type="transmembrane region" description="Helical" evidence="1">
    <location>
        <begin position="96"/>
        <end position="115"/>
    </location>
</feature>
<accession>A0ABU8G1E1</accession>
<evidence type="ECO:0000313" key="3">
    <source>
        <dbReference type="Proteomes" id="UP001367922"/>
    </source>
</evidence>
<keyword evidence="1" id="KW-0472">Membrane</keyword>
<protein>
    <submittedName>
        <fullName evidence="2">Uncharacterized protein</fullName>
    </submittedName>
</protein>
<evidence type="ECO:0000313" key="2">
    <source>
        <dbReference type="EMBL" id="MEI4832071.1"/>
    </source>
</evidence>
<dbReference type="EMBL" id="JBAWSV010000010">
    <property type="protein sequence ID" value="MEI4832071.1"/>
    <property type="molecule type" value="Genomic_DNA"/>
</dbReference>
<evidence type="ECO:0000256" key="1">
    <source>
        <dbReference type="SAM" id="Phobius"/>
    </source>
</evidence>
<keyword evidence="1" id="KW-1133">Transmembrane helix</keyword>
<organism evidence="2 3">
    <name type="scientific">Bacillus yunxiaonensis</name>
    <dbReference type="NCBI Taxonomy" id="3127665"/>
    <lineage>
        <taxon>Bacteria</taxon>
        <taxon>Bacillati</taxon>
        <taxon>Bacillota</taxon>
        <taxon>Bacilli</taxon>
        <taxon>Bacillales</taxon>
        <taxon>Bacillaceae</taxon>
        <taxon>Bacillus</taxon>
    </lineage>
</organism>
<feature type="transmembrane region" description="Helical" evidence="1">
    <location>
        <begin position="36"/>
        <end position="63"/>
    </location>
</feature>
<dbReference type="Proteomes" id="UP001367922">
    <property type="component" value="Unassembled WGS sequence"/>
</dbReference>
<keyword evidence="3" id="KW-1185">Reference proteome</keyword>
<sequence length="143" mass="16146">MMYGIYLPYGLGIIFSLFLGSKIVKRFNRYHPLSVISAGSVCGLLLTTIPWTIVVGSFFIGFFTSLQARKLNRFAYDASETCKDSSLLLRNLWSKLGSMINQICLVILILLGSYMNHIPFNQVFLTCFQKNSPSSRNEKGEDQ</sequence>
<keyword evidence="1" id="KW-0812">Transmembrane</keyword>
<feature type="transmembrane region" description="Helical" evidence="1">
    <location>
        <begin position="6"/>
        <end position="24"/>
    </location>
</feature>
<name>A0ABU8G1E1_9BACI</name>
<reference evidence="2 3" key="1">
    <citation type="submission" date="2024-01" db="EMBL/GenBank/DDBJ databases">
        <title>Seven novel Bacillus-like species.</title>
        <authorList>
            <person name="Liu G."/>
        </authorList>
    </citation>
    <scope>NUCLEOTIDE SEQUENCE [LARGE SCALE GENOMIC DNA]</scope>
    <source>
        <strain evidence="2 3">FJAT-53711</strain>
    </source>
</reference>
<comment type="caution">
    <text evidence="2">The sequence shown here is derived from an EMBL/GenBank/DDBJ whole genome shotgun (WGS) entry which is preliminary data.</text>
</comment>
<proteinExistence type="predicted"/>